<proteinExistence type="predicted"/>
<evidence type="ECO:0000313" key="1">
    <source>
        <dbReference type="EMBL" id="ATZ24758.1"/>
    </source>
</evidence>
<dbReference type="Proteomes" id="UP000231791">
    <property type="component" value="Chromosome"/>
</dbReference>
<keyword evidence="2" id="KW-1185">Reference proteome</keyword>
<accession>A0A2K8PE54</accession>
<evidence type="ECO:0000313" key="2">
    <source>
        <dbReference type="Proteomes" id="UP000231791"/>
    </source>
</evidence>
<dbReference type="GeneID" id="49383957"/>
<protein>
    <submittedName>
        <fullName evidence="1">Uncharacterized protein</fullName>
    </submittedName>
</protein>
<dbReference type="RefSeq" id="WP_030226302.1">
    <property type="nucleotide sequence ID" value="NZ_BSRN01000001.1"/>
</dbReference>
<organism evidence="1 2">
    <name type="scientific">Streptomyces lavendulae subsp. lavendulae</name>
    <dbReference type="NCBI Taxonomy" id="58340"/>
    <lineage>
        <taxon>Bacteria</taxon>
        <taxon>Bacillati</taxon>
        <taxon>Actinomycetota</taxon>
        <taxon>Actinomycetes</taxon>
        <taxon>Kitasatosporales</taxon>
        <taxon>Streptomycetaceae</taxon>
        <taxon>Streptomyces</taxon>
    </lineage>
</organism>
<reference evidence="1 2" key="1">
    <citation type="submission" date="2017-11" db="EMBL/GenBank/DDBJ databases">
        <title>Complete genome sequence of Streptomyces lavendulae subsp. lavendulae CCM 3239 (formerly 'Streptomyces aureofaciens CCM 3239'), the producer of the angucycline-type antibiotic auricin.</title>
        <authorList>
            <person name="Busche T."/>
            <person name="Novakova R."/>
            <person name="Al'Dilaimi A."/>
            <person name="Homerova D."/>
            <person name="Feckova L."/>
            <person name="Rezuchova B."/>
            <person name="Mingyar E."/>
            <person name="Csolleiova D."/>
            <person name="Bekeova C."/>
            <person name="Winkler A."/>
            <person name="Sevcikova B."/>
            <person name="Kalinowski J."/>
            <person name="Kormanec J."/>
            <person name="Ruckert C."/>
        </authorList>
    </citation>
    <scope>NUCLEOTIDE SEQUENCE [LARGE SCALE GENOMIC DNA]</scope>
    <source>
        <strain evidence="1 2">CCM 3239</strain>
    </source>
</reference>
<name>A0A2K8PE54_STRLA</name>
<gene>
    <name evidence="1" type="ORF">SLAV_14520</name>
</gene>
<dbReference type="OrthoDB" id="4323722at2"/>
<sequence>MSQNPLLKTAVDAKIRINGWAETAVIRIRKRYEHQDRGQTAFEYLGIILVVVVIIGAMIGTGIGQSIVDKIKEQVGLIKAG</sequence>
<dbReference type="KEGG" id="slx:SLAV_14520"/>
<dbReference type="AlphaFoldDB" id="A0A2K8PE54"/>
<dbReference type="EMBL" id="CP024985">
    <property type="protein sequence ID" value="ATZ24758.1"/>
    <property type="molecule type" value="Genomic_DNA"/>
</dbReference>